<evidence type="ECO:0000313" key="2">
    <source>
        <dbReference type="Proteomes" id="UP000298327"/>
    </source>
</evidence>
<dbReference type="EMBL" id="SEOQ01000329">
    <property type="protein sequence ID" value="TFY65576.1"/>
    <property type="molecule type" value="Genomic_DNA"/>
</dbReference>
<dbReference type="AlphaFoldDB" id="A0A4Y9YSP3"/>
<gene>
    <name evidence="1" type="ORF">EVG20_g5520</name>
</gene>
<sequence length="70" mass="7878">MMAQLTDLMPPYTLAHFKLEIDLFLRTQDCERRSTGRKPGLPSAYLPQEENYEQTVGLGAHGIAAGCRLR</sequence>
<accession>A0A4Y9YSP3</accession>
<keyword evidence="2" id="KW-1185">Reference proteome</keyword>
<proteinExistence type="predicted"/>
<name>A0A4Y9YSP3_9AGAM</name>
<dbReference type="Proteomes" id="UP000298327">
    <property type="component" value="Unassembled WGS sequence"/>
</dbReference>
<reference evidence="1 2" key="1">
    <citation type="submission" date="2019-02" db="EMBL/GenBank/DDBJ databases">
        <title>Genome sequencing of the rare red list fungi Dentipellis fragilis.</title>
        <authorList>
            <person name="Buettner E."/>
            <person name="Kellner H."/>
        </authorList>
    </citation>
    <scope>NUCLEOTIDE SEQUENCE [LARGE SCALE GENOMIC DNA]</scope>
    <source>
        <strain evidence="1 2">DSM 105465</strain>
    </source>
</reference>
<protein>
    <submittedName>
        <fullName evidence="1">Uncharacterized protein</fullName>
    </submittedName>
</protein>
<organism evidence="1 2">
    <name type="scientific">Dentipellis fragilis</name>
    <dbReference type="NCBI Taxonomy" id="205917"/>
    <lineage>
        <taxon>Eukaryota</taxon>
        <taxon>Fungi</taxon>
        <taxon>Dikarya</taxon>
        <taxon>Basidiomycota</taxon>
        <taxon>Agaricomycotina</taxon>
        <taxon>Agaricomycetes</taxon>
        <taxon>Russulales</taxon>
        <taxon>Hericiaceae</taxon>
        <taxon>Dentipellis</taxon>
    </lineage>
</organism>
<comment type="caution">
    <text evidence="1">The sequence shown here is derived from an EMBL/GenBank/DDBJ whole genome shotgun (WGS) entry which is preliminary data.</text>
</comment>
<evidence type="ECO:0000313" key="1">
    <source>
        <dbReference type="EMBL" id="TFY65576.1"/>
    </source>
</evidence>